<keyword evidence="2" id="KW-1185">Reference proteome</keyword>
<dbReference type="EMBL" id="CM056741">
    <property type="protein sequence ID" value="KAJ8684753.1"/>
    <property type="molecule type" value="Genomic_DNA"/>
</dbReference>
<reference evidence="1" key="1">
    <citation type="submission" date="2023-04" db="EMBL/GenBank/DDBJ databases">
        <title>A chromosome-level genome assembly of the parasitoid wasp Eretmocerus hayati.</title>
        <authorList>
            <person name="Zhong Y."/>
            <person name="Liu S."/>
            <person name="Liu Y."/>
        </authorList>
    </citation>
    <scope>NUCLEOTIDE SEQUENCE</scope>
    <source>
        <strain evidence="1">ZJU_SS_LIU_2023</strain>
    </source>
</reference>
<name>A0ACC2PNR1_9HYME</name>
<comment type="caution">
    <text evidence="1">The sequence shown here is derived from an EMBL/GenBank/DDBJ whole genome shotgun (WGS) entry which is preliminary data.</text>
</comment>
<protein>
    <submittedName>
        <fullName evidence="1">Uncharacterized protein</fullName>
    </submittedName>
</protein>
<organism evidence="1 2">
    <name type="scientific">Eretmocerus hayati</name>
    <dbReference type="NCBI Taxonomy" id="131215"/>
    <lineage>
        <taxon>Eukaryota</taxon>
        <taxon>Metazoa</taxon>
        <taxon>Ecdysozoa</taxon>
        <taxon>Arthropoda</taxon>
        <taxon>Hexapoda</taxon>
        <taxon>Insecta</taxon>
        <taxon>Pterygota</taxon>
        <taxon>Neoptera</taxon>
        <taxon>Endopterygota</taxon>
        <taxon>Hymenoptera</taxon>
        <taxon>Apocrita</taxon>
        <taxon>Proctotrupomorpha</taxon>
        <taxon>Chalcidoidea</taxon>
        <taxon>Aphelinidae</taxon>
        <taxon>Aphelininae</taxon>
        <taxon>Eretmocerus</taxon>
    </lineage>
</organism>
<sequence length="100" mass="11073">MGLNRIQLIIPARATMSYVMSKLPQPVVTPVVVDNDDESSHEKVDINYENDETENEASDPLRTSDQSGDSSEQDEVEISQAKTKKTKKALSSDSESEKES</sequence>
<proteinExistence type="predicted"/>
<accession>A0ACC2PNR1</accession>
<evidence type="ECO:0000313" key="1">
    <source>
        <dbReference type="EMBL" id="KAJ8684753.1"/>
    </source>
</evidence>
<dbReference type="Proteomes" id="UP001239111">
    <property type="component" value="Chromosome 1"/>
</dbReference>
<gene>
    <name evidence="1" type="ORF">QAD02_020546</name>
</gene>
<evidence type="ECO:0000313" key="2">
    <source>
        <dbReference type="Proteomes" id="UP001239111"/>
    </source>
</evidence>